<reference evidence="1 2" key="2">
    <citation type="submission" date="2018-06" db="EMBL/GenBank/DDBJ databases">
        <title>Metagenomic assembly of (sub)arctic Cyanobacteria and their associated microbiome from non-axenic cultures.</title>
        <authorList>
            <person name="Baurain D."/>
        </authorList>
    </citation>
    <scope>NUCLEOTIDE SEQUENCE [LARGE SCALE GENOMIC DNA]</scope>
    <source>
        <strain evidence="1">ULC041bin1</strain>
    </source>
</reference>
<reference evidence="2" key="1">
    <citation type="submission" date="2018-04" db="EMBL/GenBank/DDBJ databases">
        <authorList>
            <person name="Cornet L."/>
        </authorList>
    </citation>
    <scope>NUCLEOTIDE SEQUENCE [LARGE SCALE GENOMIC DNA]</scope>
</reference>
<gene>
    <name evidence="1" type="ORF">DCF17_21555</name>
</gene>
<protein>
    <submittedName>
        <fullName evidence="1">Uncharacterized protein</fullName>
    </submittedName>
</protein>
<dbReference type="Proteomes" id="UP000249081">
    <property type="component" value="Unassembled WGS sequence"/>
</dbReference>
<sequence>MKAIETTATINSQGQLALDFPLASTHNRRVRVIVLIPEEGDSDDTLADDPDDDPIELVAEGIREGWQQALTGKTRPVAQLWDRLDVERSPSSSQLHRAL</sequence>
<proteinExistence type="predicted"/>
<accession>A0A2W4XGL5</accession>
<dbReference type="AlphaFoldDB" id="A0A2W4XGL5"/>
<organism evidence="1 2">
    <name type="scientific">Shackletoniella antarctica</name>
    <dbReference type="NCBI Taxonomy" id="268115"/>
    <lineage>
        <taxon>Bacteria</taxon>
        <taxon>Bacillati</taxon>
        <taxon>Cyanobacteriota</taxon>
        <taxon>Cyanophyceae</taxon>
        <taxon>Oculatellales</taxon>
        <taxon>Oculatellaceae</taxon>
        <taxon>Shackletoniella</taxon>
    </lineage>
</organism>
<comment type="caution">
    <text evidence="1">The sequence shown here is derived from an EMBL/GenBank/DDBJ whole genome shotgun (WGS) entry which is preliminary data.</text>
</comment>
<name>A0A2W4XGL5_9CYAN</name>
<evidence type="ECO:0000313" key="1">
    <source>
        <dbReference type="EMBL" id="PZO33765.1"/>
    </source>
</evidence>
<dbReference type="EMBL" id="QBMN01000239">
    <property type="protein sequence ID" value="PZO33765.1"/>
    <property type="molecule type" value="Genomic_DNA"/>
</dbReference>
<evidence type="ECO:0000313" key="2">
    <source>
        <dbReference type="Proteomes" id="UP000249081"/>
    </source>
</evidence>